<dbReference type="AlphaFoldDB" id="A0A1I7Y6L7"/>
<dbReference type="WBParaSite" id="L893_g13150.t1">
    <property type="protein sequence ID" value="L893_g13150.t1"/>
    <property type="gene ID" value="L893_g13150"/>
</dbReference>
<dbReference type="Proteomes" id="UP000095287">
    <property type="component" value="Unplaced"/>
</dbReference>
<evidence type="ECO:0000313" key="2">
    <source>
        <dbReference type="Proteomes" id="UP000095287"/>
    </source>
</evidence>
<feature type="region of interest" description="Disordered" evidence="1">
    <location>
        <begin position="40"/>
        <end position="86"/>
    </location>
</feature>
<protein>
    <submittedName>
        <fullName evidence="3">Uncharacterized protein</fullName>
    </submittedName>
</protein>
<evidence type="ECO:0000256" key="1">
    <source>
        <dbReference type="SAM" id="MobiDB-lite"/>
    </source>
</evidence>
<organism evidence="2 3">
    <name type="scientific">Steinernema glaseri</name>
    <dbReference type="NCBI Taxonomy" id="37863"/>
    <lineage>
        <taxon>Eukaryota</taxon>
        <taxon>Metazoa</taxon>
        <taxon>Ecdysozoa</taxon>
        <taxon>Nematoda</taxon>
        <taxon>Chromadorea</taxon>
        <taxon>Rhabditida</taxon>
        <taxon>Tylenchina</taxon>
        <taxon>Panagrolaimomorpha</taxon>
        <taxon>Strongyloidoidea</taxon>
        <taxon>Steinernematidae</taxon>
        <taxon>Steinernema</taxon>
    </lineage>
</organism>
<keyword evidence="2" id="KW-1185">Reference proteome</keyword>
<sequence>MPFWHALRPKHHSSFQGQHWERRFLVIHLPSLQRRVAPLRSGAQTLMSKKGSPPPVTASSAFASGAPHQLSTTEEEQETPGSTASTIEAKTVELLFSLWF</sequence>
<reference evidence="3" key="1">
    <citation type="submission" date="2016-11" db="UniProtKB">
        <authorList>
            <consortium name="WormBaseParasite"/>
        </authorList>
    </citation>
    <scope>IDENTIFICATION</scope>
</reference>
<proteinExistence type="predicted"/>
<accession>A0A1I7Y6L7</accession>
<name>A0A1I7Y6L7_9BILA</name>
<evidence type="ECO:0000313" key="3">
    <source>
        <dbReference type="WBParaSite" id="L893_g13150.t1"/>
    </source>
</evidence>